<proteinExistence type="predicted"/>
<sequence>MILVRYLSSSLEQDALEGESPVRLDAEPL</sequence>
<evidence type="ECO:0000313" key="1">
    <source>
        <dbReference type="EMBL" id="MBX39911.1"/>
    </source>
</evidence>
<protein>
    <submittedName>
        <fullName evidence="1">Uncharacterized protein</fullName>
    </submittedName>
</protein>
<reference evidence="1" key="1">
    <citation type="submission" date="2018-02" db="EMBL/GenBank/DDBJ databases">
        <title>Rhizophora mucronata_Transcriptome.</title>
        <authorList>
            <person name="Meera S.P."/>
            <person name="Sreeshan A."/>
            <person name="Augustine A."/>
        </authorList>
    </citation>
    <scope>NUCLEOTIDE SEQUENCE</scope>
    <source>
        <tissue evidence="1">Leaf</tissue>
    </source>
</reference>
<dbReference type="AlphaFoldDB" id="A0A2P2NBR8"/>
<name>A0A2P2NBR8_RHIMU</name>
<accession>A0A2P2NBR8</accession>
<dbReference type="EMBL" id="GGEC01059427">
    <property type="protein sequence ID" value="MBX39911.1"/>
    <property type="molecule type" value="Transcribed_RNA"/>
</dbReference>
<organism evidence="1">
    <name type="scientific">Rhizophora mucronata</name>
    <name type="common">Asiatic mangrove</name>
    <dbReference type="NCBI Taxonomy" id="61149"/>
    <lineage>
        <taxon>Eukaryota</taxon>
        <taxon>Viridiplantae</taxon>
        <taxon>Streptophyta</taxon>
        <taxon>Embryophyta</taxon>
        <taxon>Tracheophyta</taxon>
        <taxon>Spermatophyta</taxon>
        <taxon>Magnoliopsida</taxon>
        <taxon>eudicotyledons</taxon>
        <taxon>Gunneridae</taxon>
        <taxon>Pentapetalae</taxon>
        <taxon>rosids</taxon>
        <taxon>fabids</taxon>
        <taxon>Malpighiales</taxon>
        <taxon>Rhizophoraceae</taxon>
        <taxon>Rhizophora</taxon>
    </lineage>
</organism>